<dbReference type="HAMAP" id="MF_04088">
    <property type="entry name" value="ROTA_NSP1"/>
    <property type="match status" value="1"/>
</dbReference>
<dbReference type="EMBL" id="KU243376">
    <property type="protein sequence ID" value="ANC33522.1"/>
    <property type="molecule type" value="Genomic_RNA"/>
</dbReference>
<keyword evidence="3 12" id="KW-1090">Inhibition of host innate immune response by virus</keyword>
<protein>
    <recommendedName>
        <fullName evidence="12">Non-structural protein 1</fullName>
        <shortName evidence="12">NSP1</shortName>
    </recommendedName>
    <alternativeName>
        <fullName evidence="12">NCVP2</fullName>
    </alternativeName>
    <alternativeName>
        <fullName evidence="12">Non-structural RNA-binding protein 53</fullName>
    </alternativeName>
</protein>
<proteinExistence type="inferred from homology"/>
<dbReference type="Pfam" id="PF00981">
    <property type="entry name" value="Rota_NS53"/>
    <property type="match status" value="1"/>
</dbReference>
<keyword evidence="6 12" id="KW-0694">RNA-binding</keyword>
<evidence type="ECO:0000256" key="7">
    <source>
        <dbReference type="ARBA" id="ARBA00022931"/>
    </source>
</evidence>
<organism evidence="13 14">
    <name type="scientific">Rotavirus G28</name>
    <dbReference type="NCBI Taxonomy" id="1842895"/>
    <lineage>
        <taxon>Viruses</taxon>
        <taxon>Riboviria</taxon>
        <taxon>Orthornavirae</taxon>
        <taxon>Duplornaviricota</taxon>
        <taxon>Resentoviricetes</taxon>
        <taxon>Reovirales</taxon>
        <taxon>Sedoreoviridae</taxon>
        <taxon>Rotavirus</taxon>
        <taxon>Rotavirus alphagastroenteritidis</taxon>
        <taxon>Rotavirus A</taxon>
    </lineage>
</organism>
<evidence type="ECO:0000256" key="11">
    <source>
        <dbReference type="ARBA" id="ARBA00023280"/>
    </source>
</evidence>
<accession>A0A161IM16</accession>
<reference evidence="13 14" key="1">
    <citation type="journal article" date="2016" name="Virology">
        <title>Identification of novel and diverse rotaviruses in rodents and insectivores, and evidence of cross-species transmission into humans.</title>
        <authorList>
            <person name="Li K."/>
            <person name="Lin X.D."/>
            <person name="Huang K.Y."/>
            <person name="Zhang B."/>
            <person name="Shi M."/>
            <person name="Guo W.P."/>
            <person name="Wang M.R."/>
            <person name="Wang W."/>
            <person name="Xing J.G."/>
            <person name="Li M.H."/>
            <person name="Hong W.S."/>
            <person name="Holmes E.C."/>
            <person name="Zhang Y.Z."/>
        </authorList>
    </citation>
    <scope>NUCLEOTIDE SEQUENCE [LARGE SCALE GENOMIC DNA]</scope>
    <source>
        <strain evidence="13 14">RVA/Shrew/CHN/WC272/2013</strain>
    </source>
</reference>
<keyword evidence="2 12" id="KW-0945">Host-virus interaction</keyword>
<keyword evidence="10 12" id="KW-0922">Interferon antiviral system evasion</keyword>
<dbReference type="GO" id="GO:0039557">
    <property type="term" value="P:symbiont-mediated suppression of host cytoplasmic pattern recognition receptor signaling pathway via inhibition of IRF7 activity"/>
    <property type="evidence" value="ECO:0007669"/>
    <property type="project" value="UniProtKB-KW"/>
</dbReference>
<evidence type="ECO:0000256" key="9">
    <source>
        <dbReference type="ARBA" id="ARBA00023200"/>
    </source>
</evidence>
<evidence type="ECO:0000256" key="4">
    <source>
        <dbReference type="ARBA" id="ARBA00022723"/>
    </source>
</evidence>
<comment type="similarity">
    <text evidence="12">Belongs to the rotavirus NSP1 family.</text>
</comment>
<evidence type="ECO:0000313" key="13">
    <source>
        <dbReference type="EMBL" id="ANC33522.1"/>
    </source>
</evidence>
<evidence type="ECO:0000256" key="8">
    <source>
        <dbReference type="ARBA" id="ARBA00023111"/>
    </source>
</evidence>
<keyword evidence="7 12" id="KW-1092">Inhibition of host IRF3 by virus</keyword>
<comment type="subunit">
    <text evidence="12">Interacts (via C-terminus) with host IRF3; this interaction leads to IRF3 degradation. Interacts with host IRF7; this interaction leads to IRF7 degradation.</text>
</comment>
<dbReference type="InterPro" id="IPR002148">
    <property type="entry name" value="Rotavirus_NSP1"/>
</dbReference>
<dbReference type="Proteomes" id="UP000241452">
    <property type="component" value="Genome"/>
</dbReference>
<evidence type="ECO:0000256" key="2">
    <source>
        <dbReference type="ARBA" id="ARBA00022581"/>
    </source>
</evidence>
<evidence type="ECO:0000256" key="1">
    <source>
        <dbReference type="ARBA" id="ARBA00022482"/>
    </source>
</evidence>
<dbReference type="GO" id="GO:0044163">
    <property type="term" value="C:host cytoskeleton"/>
    <property type="evidence" value="ECO:0007669"/>
    <property type="project" value="UniProtKB-SubCell"/>
</dbReference>
<evidence type="ECO:0000256" key="12">
    <source>
        <dbReference type="RuleBase" id="RU361227"/>
    </source>
</evidence>
<comment type="domain">
    <text evidence="12">The integrity of the zinc-binding domain in NSP1 is important for degradation of host IRF3.</text>
</comment>
<feature type="non-terminal residue" evidence="13">
    <location>
        <position position="1"/>
    </location>
</feature>
<evidence type="ECO:0000256" key="3">
    <source>
        <dbReference type="ARBA" id="ARBA00022632"/>
    </source>
</evidence>
<keyword evidence="11 12" id="KW-0899">Viral immunoevasion</keyword>
<dbReference type="GO" id="GO:0046872">
    <property type="term" value="F:metal ion binding"/>
    <property type="evidence" value="ECO:0007669"/>
    <property type="project" value="UniProtKB-KW"/>
</dbReference>
<feature type="non-terminal residue" evidence="13">
    <location>
        <position position="477"/>
    </location>
</feature>
<evidence type="ECO:0000256" key="6">
    <source>
        <dbReference type="ARBA" id="ARBA00022884"/>
    </source>
</evidence>
<dbReference type="GO" id="GO:0003723">
    <property type="term" value="F:RNA binding"/>
    <property type="evidence" value="ECO:0007669"/>
    <property type="project" value="UniProtKB-KW"/>
</dbReference>
<keyword evidence="4 12" id="KW-0479">Metal-binding</keyword>
<dbReference type="GO" id="GO:0039548">
    <property type="term" value="P:symbiont-mediated suppression of host cytoplasmic pattern recognition receptor signaling pathway via inhibition of IRF3 activity"/>
    <property type="evidence" value="ECO:0007669"/>
    <property type="project" value="UniProtKB-KW"/>
</dbReference>
<name>A0A161IM16_9REOV</name>
<comment type="function">
    <text evidence="12">Plays a role in the inhibition of host innate immunity by inducing the degradation of key host factors required to activate interferon production such as IRF3, IRF5 or IRF7. Associates with components of cullin RING ligases (CRLs) including CUL1 or CUL3, which are essential multisubunit ubiquitination complexes, to modulate their activities.</text>
</comment>
<comment type="subcellular location">
    <subcellularLocation>
        <location evidence="12">Host cytoplasm</location>
        <location evidence="12">Host cytoskeleton</location>
    </subcellularLocation>
</comment>
<keyword evidence="1 12" id="KW-1113">Inhibition of host RLR pathway by virus</keyword>
<sequence length="477" mass="56538">LLIETIKIGANSVWTPVSRTSVKGWCIECCQLTELTFCNGCSLLHVCQWCVQNRRCFLDNTPHLLKLRTFESPMTKEKLQCVIDMYASLFPINSNVINKFKKMTKQRRCRNELNELWYNQLLLPITLNALTFKFQSREVHVFGFYEGDIRMDNLPYRKSNFIDMYDRLLLDQINFERMNELPFSLQSIYAQKYFKISRLPMMKLKDINYSDFTSLNLITKYRIKNRIITRNVSDFNWESELKLHDDLRNDKHKILAALFTSTMEEFEIHDLNIGRVKSDIFKLGHYCKPNYIASEHWQSASKVIKCKWCDTKYAFRNIDWRMESMYNELMSFIQSCYKSNTNVGHCSSVEKIYPLVKRLFWHAITDYIDNTIDELFNSMNPSIVRDESVITFHWQISITLYIHLKSILKVDALPFILSLSQFRTIIKGIVSHWCDISKLDMLPLCVKQTDDIINLKSQGKLLEEYELLISDLRMMNR</sequence>
<evidence type="ECO:0000256" key="10">
    <source>
        <dbReference type="ARBA" id="ARBA00023258"/>
    </source>
</evidence>
<evidence type="ECO:0000313" key="14">
    <source>
        <dbReference type="Proteomes" id="UP000241452"/>
    </source>
</evidence>
<keyword evidence="9 12" id="KW-1035">Host cytoplasm</keyword>
<keyword evidence="5 12" id="KW-1093">Inhibition of host IRF7 by virus</keyword>
<keyword evidence="8 12" id="KW-1037">Host cytoskeleton</keyword>
<evidence type="ECO:0000256" key="5">
    <source>
        <dbReference type="ARBA" id="ARBA00022811"/>
    </source>
</evidence>